<gene>
    <name evidence="2" type="ORF">OC846_004222</name>
</gene>
<reference evidence="2" key="1">
    <citation type="journal article" date="2023" name="PhytoFront">
        <title>Draft Genome Resources of Seven Strains of Tilletia horrida, Causal Agent of Kernel Smut of Rice.</title>
        <authorList>
            <person name="Khanal S."/>
            <person name="Antony Babu S."/>
            <person name="Zhou X.G."/>
        </authorList>
    </citation>
    <scope>NUCLEOTIDE SEQUENCE</scope>
    <source>
        <strain evidence="2">TX6</strain>
    </source>
</reference>
<comment type="caution">
    <text evidence="2">The sequence shown here is derived from an EMBL/GenBank/DDBJ whole genome shotgun (WGS) entry which is preliminary data.</text>
</comment>
<dbReference type="InterPro" id="IPR032675">
    <property type="entry name" value="LRR_dom_sf"/>
</dbReference>
<dbReference type="EMBL" id="JAPDMZ010000121">
    <property type="protein sequence ID" value="KAK0549065.1"/>
    <property type="molecule type" value="Genomic_DNA"/>
</dbReference>
<dbReference type="AlphaFoldDB" id="A0AAN6GNK7"/>
<dbReference type="Proteomes" id="UP001176517">
    <property type="component" value="Unassembled WGS sequence"/>
</dbReference>
<proteinExistence type="predicted"/>
<name>A0AAN6GNK7_9BASI</name>
<protein>
    <submittedName>
        <fullName evidence="2">Uncharacterized protein</fullName>
    </submittedName>
</protein>
<feature type="region of interest" description="Disordered" evidence="1">
    <location>
        <begin position="1"/>
        <end position="20"/>
    </location>
</feature>
<dbReference type="Gene3D" id="3.80.10.10">
    <property type="entry name" value="Ribonuclease Inhibitor"/>
    <property type="match status" value="1"/>
</dbReference>
<organism evidence="2 3">
    <name type="scientific">Tilletia horrida</name>
    <dbReference type="NCBI Taxonomy" id="155126"/>
    <lineage>
        <taxon>Eukaryota</taxon>
        <taxon>Fungi</taxon>
        <taxon>Dikarya</taxon>
        <taxon>Basidiomycota</taxon>
        <taxon>Ustilaginomycotina</taxon>
        <taxon>Exobasidiomycetes</taxon>
        <taxon>Tilletiales</taxon>
        <taxon>Tilletiaceae</taxon>
        <taxon>Tilletia</taxon>
    </lineage>
</organism>
<evidence type="ECO:0000256" key="1">
    <source>
        <dbReference type="SAM" id="MobiDB-lite"/>
    </source>
</evidence>
<evidence type="ECO:0000313" key="3">
    <source>
        <dbReference type="Proteomes" id="UP001176517"/>
    </source>
</evidence>
<feature type="compositionally biased region" description="Basic and acidic residues" evidence="1">
    <location>
        <begin position="9"/>
        <end position="20"/>
    </location>
</feature>
<keyword evidence="3" id="KW-1185">Reference proteome</keyword>
<accession>A0AAN6GNK7</accession>
<sequence>MNPNLSTASDDKQPDHFNKRPRLDDELEATATAAQRFFSTPELVHLVLLYLSKDRIDLLALSLVSKTLRIQALKSWVRQLDIDVKVAHNHLNFFKANPTLLEHVRYLRLQHSHHDWNMCEFQSGLHCGCDWHALHELLEMVAGKSNSTGNPPLIDLSVYDSDLLCLPTILCQQVVALNIRHMSHSNYVAETSSFERSSDGDDGAQLKSQLPRLTSERLADIIHGARQGPGLRSFGFWDHSDNLELSYTTMQQILQRVGQHAPTMRYLDIELECWDPSVKLPCSAFTELEELCLSGDLQAPFIEELLDGAKNLQTLVITASHAKTLSLRQTFPRLRHVDISGLQLGTDKQKNFATRHPGVVSLLNERSLEVELSAALTSPSDTLVPAFFPKLAHIYPSSLAELQRHLNAGRTFAVVTLPTEAEMEHCVALLHSIPAAAQRLTLLELKVAWQSTHFSFSWLSSNLSSQNFPNLAELQLSPSLNSQTRFDTDCNLDACIGPLMAALTSARSLRVLQIFGMERNIQQKDILHDQEFPPALEDLYLHPMYFRFVSNYSKAQSITAESGEKRGHFQRVPAVSRQHITEDGVWSPPHIMPSPVSLLEHLTDGPSSSLG</sequence>
<evidence type="ECO:0000313" key="2">
    <source>
        <dbReference type="EMBL" id="KAK0549065.1"/>
    </source>
</evidence>